<dbReference type="Pfam" id="PF00202">
    <property type="entry name" value="Aminotran_3"/>
    <property type="match status" value="1"/>
</dbReference>
<evidence type="ECO:0000256" key="3">
    <source>
        <dbReference type="SAM" id="MobiDB-lite"/>
    </source>
</evidence>
<dbReference type="PROSITE" id="PS00600">
    <property type="entry name" value="AA_TRANSFER_CLASS_3"/>
    <property type="match status" value="1"/>
</dbReference>
<keyword evidence="4" id="KW-0032">Aminotransferase</keyword>
<dbReference type="Gene3D" id="3.40.640.10">
    <property type="entry name" value="Type I PLP-dependent aspartate aminotransferase-like (Major domain)"/>
    <property type="match status" value="1"/>
</dbReference>
<dbReference type="Gene3D" id="3.90.1150.10">
    <property type="entry name" value="Aspartate Aminotransferase, domain 1"/>
    <property type="match status" value="1"/>
</dbReference>
<dbReference type="SUPFAM" id="SSF53383">
    <property type="entry name" value="PLP-dependent transferases"/>
    <property type="match status" value="1"/>
</dbReference>
<dbReference type="PANTHER" id="PTHR43094:SF1">
    <property type="entry name" value="AMINOTRANSFERASE CLASS-III"/>
    <property type="match status" value="1"/>
</dbReference>
<dbReference type="InterPro" id="IPR005814">
    <property type="entry name" value="Aminotrans_3"/>
</dbReference>
<dbReference type="EC" id="2.6.1.48" evidence="4"/>
<organism evidence="4">
    <name type="scientific">mine drainage metagenome</name>
    <dbReference type="NCBI Taxonomy" id="410659"/>
    <lineage>
        <taxon>unclassified sequences</taxon>
        <taxon>metagenomes</taxon>
        <taxon>ecological metagenomes</taxon>
    </lineage>
</organism>
<dbReference type="CDD" id="cd00610">
    <property type="entry name" value="OAT_like"/>
    <property type="match status" value="1"/>
</dbReference>
<feature type="compositionally biased region" description="Basic and acidic residues" evidence="3">
    <location>
        <begin position="11"/>
        <end position="20"/>
    </location>
</feature>
<dbReference type="GO" id="GO:0030170">
    <property type="term" value="F:pyridoxal phosphate binding"/>
    <property type="evidence" value="ECO:0007669"/>
    <property type="project" value="InterPro"/>
</dbReference>
<proteinExistence type="inferred from homology"/>
<dbReference type="PANTHER" id="PTHR43094">
    <property type="entry name" value="AMINOTRANSFERASE"/>
    <property type="match status" value="1"/>
</dbReference>
<keyword evidence="2" id="KW-0663">Pyridoxal phosphate</keyword>
<dbReference type="EMBL" id="MLJW01000551">
    <property type="protein sequence ID" value="OIQ85340.1"/>
    <property type="molecule type" value="Genomic_DNA"/>
</dbReference>
<sequence>MPPAASASSAERVDRAEGDVNRTAQRNDWQREHIGDATRALLESDAAHFLHQALSTPCLNALRAASGCCIEDVEGRRYLDFHGNNVHQLGHGHPRVIAAVKRALDTLPFSPRRYTNQHAVELAARLAELAPEPLGKVLLAPGGAEAMGIALQLARVATGRFKTVSMWNAFHGASLDTIGIGGEAMFRRGIGPLLPGAEHVPPCDPGGCRFACAGSCNATCASFVDDVLAREGDVGAVIVETVRCTDVQVPPPRYYQLLREACDRHGALLILDEIPIALGRTGRMFAFEHYDVVPDIVVLGKGLGGGVWPLAAVIARRDLDVAGDRALGHYTHEKSPVGCAAALATLDCLQHDGLLERAQAIGRRMRQHLDAVRGELPWVREVRSIGALLGVELCAPDGTPAPEQAESVMYRCLSGGLSFKVGQGNVLNLSPPLVIDDAELDRALDVLVAALRELPPP</sequence>
<comment type="caution">
    <text evidence="4">The sequence shown here is derived from an EMBL/GenBank/DDBJ whole genome shotgun (WGS) entry which is preliminary data.</text>
</comment>
<accession>A0A1J5R043</accession>
<evidence type="ECO:0000256" key="2">
    <source>
        <dbReference type="ARBA" id="ARBA00022898"/>
    </source>
</evidence>
<evidence type="ECO:0000256" key="1">
    <source>
        <dbReference type="ARBA" id="ARBA00008954"/>
    </source>
</evidence>
<dbReference type="PIRSF" id="PIRSF000521">
    <property type="entry name" value="Transaminase_4ab_Lys_Orn"/>
    <property type="match status" value="1"/>
</dbReference>
<reference evidence="4" key="1">
    <citation type="submission" date="2016-10" db="EMBL/GenBank/DDBJ databases">
        <title>Sequence of Gallionella enrichment culture.</title>
        <authorList>
            <person name="Poehlein A."/>
            <person name="Muehling M."/>
            <person name="Daniel R."/>
        </authorList>
    </citation>
    <scope>NUCLEOTIDE SEQUENCE</scope>
</reference>
<comment type="similarity">
    <text evidence="1">Belongs to the class-III pyridoxal-phosphate-dependent aminotransferase family.</text>
</comment>
<dbReference type="NCBIfam" id="NF004755">
    <property type="entry name" value="PRK06082.1"/>
    <property type="match status" value="1"/>
</dbReference>
<feature type="region of interest" description="Disordered" evidence="3">
    <location>
        <begin position="1"/>
        <end position="30"/>
    </location>
</feature>
<dbReference type="InterPro" id="IPR015422">
    <property type="entry name" value="PyrdxlP-dep_Trfase_small"/>
</dbReference>
<evidence type="ECO:0000313" key="4">
    <source>
        <dbReference type="EMBL" id="OIQ85340.1"/>
    </source>
</evidence>
<name>A0A1J5R043_9ZZZZ</name>
<dbReference type="InterPro" id="IPR049704">
    <property type="entry name" value="Aminotrans_3_PPA_site"/>
</dbReference>
<protein>
    <submittedName>
        <fullName evidence="4">5-aminovalerate aminotransferase DavT</fullName>
        <ecNumber evidence="4">2.6.1.48</ecNumber>
    </submittedName>
</protein>
<keyword evidence="4" id="KW-0808">Transferase</keyword>
<dbReference type="InterPro" id="IPR015424">
    <property type="entry name" value="PyrdxlP-dep_Trfase"/>
</dbReference>
<gene>
    <name evidence="4" type="primary">davT_2</name>
    <name evidence="4" type="ORF">GALL_328280</name>
</gene>
<dbReference type="InterPro" id="IPR015421">
    <property type="entry name" value="PyrdxlP-dep_Trfase_major"/>
</dbReference>
<dbReference type="GO" id="GO:0047589">
    <property type="term" value="F:5-aminovalerate transaminase activity"/>
    <property type="evidence" value="ECO:0007669"/>
    <property type="project" value="UniProtKB-EC"/>
</dbReference>
<dbReference type="AlphaFoldDB" id="A0A1J5R043"/>